<evidence type="ECO:0000256" key="1">
    <source>
        <dbReference type="SAM" id="SignalP"/>
    </source>
</evidence>
<comment type="caution">
    <text evidence="2">The sequence shown here is derived from an EMBL/GenBank/DDBJ whole genome shotgun (WGS) entry which is preliminary data.</text>
</comment>
<reference evidence="3" key="1">
    <citation type="journal article" date="2019" name="Int. J. Syst. Evol. Microbiol.">
        <title>The Global Catalogue of Microorganisms (GCM) 10K type strain sequencing project: providing services to taxonomists for standard genome sequencing and annotation.</title>
        <authorList>
            <consortium name="The Broad Institute Genomics Platform"/>
            <consortium name="The Broad Institute Genome Sequencing Center for Infectious Disease"/>
            <person name="Wu L."/>
            <person name="Ma J."/>
        </authorList>
    </citation>
    <scope>NUCLEOTIDE SEQUENCE [LARGE SCALE GENOMIC DNA]</scope>
    <source>
        <strain evidence="3">JCM 17442</strain>
    </source>
</reference>
<evidence type="ECO:0000313" key="2">
    <source>
        <dbReference type="EMBL" id="GAA4266297.1"/>
    </source>
</evidence>
<keyword evidence="1" id="KW-0732">Signal</keyword>
<name>A0ABP8E2A1_9MICO</name>
<feature type="signal peptide" evidence="1">
    <location>
        <begin position="1"/>
        <end position="28"/>
    </location>
</feature>
<gene>
    <name evidence="2" type="ORF">GCM10022256_19090</name>
</gene>
<dbReference type="EMBL" id="BAABAU010000001">
    <property type="protein sequence ID" value="GAA4266297.1"/>
    <property type="molecule type" value="Genomic_DNA"/>
</dbReference>
<accession>A0ABP8E2A1</accession>
<keyword evidence="3" id="KW-1185">Reference proteome</keyword>
<proteinExistence type="predicted"/>
<organism evidence="2 3">
    <name type="scientific">Frondihabitans peucedani</name>
    <dbReference type="NCBI Taxonomy" id="598626"/>
    <lineage>
        <taxon>Bacteria</taxon>
        <taxon>Bacillati</taxon>
        <taxon>Actinomycetota</taxon>
        <taxon>Actinomycetes</taxon>
        <taxon>Micrococcales</taxon>
        <taxon>Microbacteriaceae</taxon>
        <taxon>Frondihabitans</taxon>
    </lineage>
</organism>
<dbReference type="InterPro" id="IPR006311">
    <property type="entry name" value="TAT_signal"/>
</dbReference>
<evidence type="ECO:0000313" key="3">
    <source>
        <dbReference type="Proteomes" id="UP001501594"/>
    </source>
</evidence>
<feature type="chain" id="PRO_5045630441" evidence="1">
    <location>
        <begin position="29"/>
        <end position="681"/>
    </location>
</feature>
<dbReference type="Proteomes" id="UP001501594">
    <property type="component" value="Unassembled WGS sequence"/>
</dbReference>
<protein>
    <submittedName>
        <fullName evidence="2">Uncharacterized protein</fullName>
    </submittedName>
</protein>
<dbReference type="RefSeq" id="WP_344795391.1">
    <property type="nucleotide sequence ID" value="NZ_BAABAU010000001.1"/>
</dbReference>
<dbReference type="PROSITE" id="PS51318">
    <property type="entry name" value="TAT"/>
    <property type="match status" value="1"/>
</dbReference>
<sequence length="681" mass="69537">MTKSITTGTRRAVAALAAVALAAGLGFAAAAPAAAAAAPAPAAPARLTNLAHLDYLLDTTAPSAVPGHTTYALDSQPTLTMPWVYADARPGGTFQRVGGGPLDPATGHWGQGSYDSDDVSRAAVVYLRDWEQTGSATSRQKAYELLRSTAYFQTTTGPDAGNVVLWMQPDGTLNPSPVPVELPDPSDSGDSYWLARSLWAFGEGYAAFQKTDPAFAAFLQDRLRLGVKALDRGPLASYGRYDVADGARVPSWLIAGGADASAEAVLGLAAYSAAVPADREARTALSELSDGIAAMGSKQSAAVAVQSWPYGAILPDTASRSQLHSWASQMPAALARASVVLARPALLRPAVTDSVAYSTTLLTSTGPINGFSPVPTDTTQIAYGADSRLQSLLAVADAAHSPGIEQLAGLMAGWYFGDNTSGQPVYDPATGVTFDGVQPSGTVNTGSGAESTIHGLLSMLALDAHPAVAALARASSHEVSRDGLTVVEAEAATSTTGSVVTPANAYDGESQVSGGSELRLDRGETATIPVPSASGARHVDAVVAEPTRAQSISTWGRLGTLRSSVGAQGVTPVPGALLPQALPRPLEGSSTSVSVRALAGTTTLDAVILRPLVSRATLSGTGAALTELAQSTSLSPQRTTIGRAGSTVRVYDDTGRLTQTLAVAAPRSVVLPAGGFAVSTR</sequence>